<dbReference type="EMBL" id="JAEUBF010001312">
    <property type="protein sequence ID" value="KAH3670249.1"/>
    <property type="molecule type" value="Genomic_DNA"/>
</dbReference>
<accession>A0A9P8T966</accession>
<evidence type="ECO:0000256" key="1">
    <source>
        <dbReference type="ARBA" id="ARBA00008777"/>
    </source>
</evidence>
<evidence type="ECO:0000256" key="2">
    <source>
        <dbReference type="ARBA" id="ARBA00022980"/>
    </source>
</evidence>
<dbReference type="Gene3D" id="3.90.1030.10">
    <property type="entry name" value="Ribosomal protein L17"/>
    <property type="match status" value="1"/>
</dbReference>
<dbReference type="Proteomes" id="UP000769528">
    <property type="component" value="Unassembled WGS sequence"/>
</dbReference>
<dbReference type="GO" id="GO:0006412">
    <property type="term" value="P:translation"/>
    <property type="evidence" value="ECO:0007669"/>
    <property type="project" value="InterPro"/>
</dbReference>
<gene>
    <name evidence="5" type="ORF">WICMUC_004941</name>
</gene>
<keyword evidence="3 4" id="KW-0687">Ribonucleoprotein</keyword>
<protein>
    <submittedName>
        <fullName evidence="5">Uncharacterized protein</fullName>
    </submittedName>
</protein>
<dbReference type="InterPro" id="IPR036373">
    <property type="entry name" value="Ribosomal_bL17_sf"/>
</dbReference>
<dbReference type="GO" id="GO:0005762">
    <property type="term" value="C:mitochondrial large ribosomal subunit"/>
    <property type="evidence" value="ECO:0007669"/>
    <property type="project" value="TreeGrafter"/>
</dbReference>
<evidence type="ECO:0000313" key="6">
    <source>
        <dbReference type="Proteomes" id="UP000769528"/>
    </source>
</evidence>
<comment type="similarity">
    <text evidence="1 4">Belongs to the bacterial ribosomal protein bL17 family.</text>
</comment>
<evidence type="ECO:0000256" key="4">
    <source>
        <dbReference type="RuleBase" id="RU000660"/>
    </source>
</evidence>
<dbReference type="PANTHER" id="PTHR14413">
    <property type="entry name" value="RIBOSOMAL PROTEIN L17"/>
    <property type="match status" value="1"/>
</dbReference>
<keyword evidence="6" id="KW-1185">Reference proteome</keyword>
<dbReference type="PANTHER" id="PTHR14413:SF16">
    <property type="entry name" value="LARGE RIBOSOMAL SUBUNIT PROTEIN BL17M"/>
    <property type="match status" value="1"/>
</dbReference>
<comment type="caution">
    <text evidence="5">The sequence shown here is derived from an EMBL/GenBank/DDBJ whole genome shotgun (WGS) entry which is preliminary data.</text>
</comment>
<dbReference type="Pfam" id="PF01196">
    <property type="entry name" value="Ribosomal_L17"/>
    <property type="match status" value="1"/>
</dbReference>
<sequence length="209" mass="24003">MAAPRKLSREVKHRKALLKNLVTALLEHESITTTHAKAKEAQRLADKLISLTKKSDIEQAKSLAQSDIFKHGEILPKLFGGLKERYANRAGGFTRVLRLEPRLGDNAPQSILELVDGPQEMKFWLTARVVARLQQQGLEIDPLTKHNVEQLIKYRQNGEVEFNQLVERLKVEFYSNVESFKDNLPSEHLKSPTEPNLKKYIRFVERPTK</sequence>
<reference evidence="5" key="1">
    <citation type="journal article" date="2021" name="Open Biol.">
        <title>Shared evolutionary footprints suggest mitochondrial oxidative damage underlies multiple complex I losses in fungi.</title>
        <authorList>
            <person name="Schikora-Tamarit M.A."/>
            <person name="Marcet-Houben M."/>
            <person name="Nosek J."/>
            <person name="Gabaldon T."/>
        </authorList>
    </citation>
    <scope>NUCLEOTIDE SEQUENCE</scope>
    <source>
        <strain evidence="5">CBS6341</strain>
    </source>
</reference>
<evidence type="ECO:0000313" key="5">
    <source>
        <dbReference type="EMBL" id="KAH3670249.1"/>
    </source>
</evidence>
<dbReference type="GO" id="GO:0003735">
    <property type="term" value="F:structural constituent of ribosome"/>
    <property type="evidence" value="ECO:0007669"/>
    <property type="project" value="InterPro"/>
</dbReference>
<evidence type="ECO:0000256" key="3">
    <source>
        <dbReference type="ARBA" id="ARBA00023274"/>
    </source>
</evidence>
<dbReference type="AlphaFoldDB" id="A0A9P8T966"/>
<dbReference type="NCBIfam" id="TIGR00059">
    <property type="entry name" value="L17"/>
    <property type="match status" value="1"/>
</dbReference>
<dbReference type="InterPro" id="IPR000456">
    <property type="entry name" value="Ribosomal_bL17"/>
</dbReference>
<keyword evidence="2 4" id="KW-0689">Ribosomal protein</keyword>
<dbReference type="OrthoDB" id="275000at2759"/>
<organism evidence="5 6">
    <name type="scientific">Wickerhamomyces mucosus</name>
    <dbReference type="NCBI Taxonomy" id="1378264"/>
    <lineage>
        <taxon>Eukaryota</taxon>
        <taxon>Fungi</taxon>
        <taxon>Dikarya</taxon>
        <taxon>Ascomycota</taxon>
        <taxon>Saccharomycotina</taxon>
        <taxon>Saccharomycetes</taxon>
        <taxon>Phaffomycetales</taxon>
        <taxon>Wickerhamomycetaceae</taxon>
        <taxon>Wickerhamomyces</taxon>
    </lineage>
</organism>
<reference evidence="5" key="2">
    <citation type="submission" date="2021-01" db="EMBL/GenBank/DDBJ databases">
        <authorList>
            <person name="Schikora-Tamarit M.A."/>
        </authorList>
    </citation>
    <scope>NUCLEOTIDE SEQUENCE</scope>
    <source>
        <strain evidence="5">CBS6341</strain>
    </source>
</reference>
<name>A0A9P8T966_9ASCO</name>
<proteinExistence type="inferred from homology"/>
<dbReference type="SUPFAM" id="SSF64263">
    <property type="entry name" value="Prokaryotic ribosomal protein L17"/>
    <property type="match status" value="1"/>
</dbReference>